<dbReference type="InterPro" id="IPR012340">
    <property type="entry name" value="NA-bd_OB-fold"/>
</dbReference>
<dbReference type="RefSeq" id="WP_408241976.1">
    <property type="nucleotide sequence ID" value="NZ_JAQQCF010000079.1"/>
</dbReference>
<keyword evidence="4" id="KW-1185">Reference proteome</keyword>
<evidence type="ECO:0000313" key="4">
    <source>
        <dbReference type="Proteomes" id="UP001629432"/>
    </source>
</evidence>
<dbReference type="SUPFAM" id="SSF50249">
    <property type="entry name" value="Nucleic acid-binding proteins"/>
    <property type="match status" value="1"/>
</dbReference>
<comment type="caution">
    <text evidence="3">The sequence shown here is derived from an EMBL/GenBank/DDBJ whole genome shotgun (WGS) entry which is preliminary data.</text>
</comment>
<sequence>MGTSRRIESIYDQPLWASIQARAMRLQRCVCCGHFRYPPAPICARCLSDSAEWLTLQGRGTILSWVIFHRQYFDDFAPPYNAIAVQLAEGPIIVSNLVGVTPPGDWIGSDVELIYERGGECLLPRFKLRAQPLIDADRQLAYP</sequence>
<accession>A0ABW9E653</accession>
<feature type="domain" description="ChsH2 C-terminal OB-fold" evidence="1">
    <location>
        <begin position="53"/>
        <end position="112"/>
    </location>
</feature>
<dbReference type="PANTHER" id="PTHR34075">
    <property type="entry name" value="BLR3430 PROTEIN"/>
    <property type="match status" value="1"/>
</dbReference>
<dbReference type="Pfam" id="PF12172">
    <property type="entry name" value="zf-ChsH2"/>
    <property type="match status" value="1"/>
</dbReference>
<organism evidence="3 4">
    <name type="scientific">Paraburkholderia metrosideri</name>
    <dbReference type="NCBI Taxonomy" id="580937"/>
    <lineage>
        <taxon>Bacteria</taxon>
        <taxon>Pseudomonadati</taxon>
        <taxon>Pseudomonadota</taxon>
        <taxon>Betaproteobacteria</taxon>
        <taxon>Burkholderiales</taxon>
        <taxon>Burkholderiaceae</taxon>
        <taxon>Paraburkholderia</taxon>
    </lineage>
</organism>
<dbReference type="InterPro" id="IPR022002">
    <property type="entry name" value="ChsH2_Znr"/>
</dbReference>
<feature type="domain" description="ChsH2 rubredoxin-like zinc ribbon" evidence="2">
    <location>
        <begin position="25"/>
        <end position="49"/>
    </location>
</feature>
<dbReference type="InterPro" id="IPR002878">
    <property type="entry name" value="ChsH2_C"/>
</dbReference>
<dbReference type="EMBL" id="JAQQCF010000079">
    <property type="protein sequence ID" value="MFM0642502.1"/>
    <property type="molecule type" value="Genomic_DNA"/>
</dbReference>
<proteinExistence type="predicted"/>
<dbReference type="Proteomes" id="UP001629432">
    <property type="component" value="Unassembled WGS sequence"/>
</dbReference>
<name>A0ABW9E653_9BURK</name>
<dbReference type="PANTHER" id="PTHR34075:SF5">
    <property type="entry name" value="BLR3430 PROTEIN"/>
    <property type="match status" value="1"/>
</dbReference>
<evidence type="ECO:0000313" key="3">
    <source>
        <dbReference type="EMBL" id="MFM0642502.1"/>
    </source>
</evidence>
<dbReference type="InterPro" id="IPR052513">
    <property type="entry name" value="Thioester_dehydratase-like"/>
</dbReference>
<evidence type="ECO:0000259" key="2">
    <source>
        <dbReference type="Pfam" id="PF12172"/>
    </source>
</evidence>
<gene>
    <name evidence="3" type="ORF">PQQ63_38160</name>
</gene>
<reference evidence="3 4" key="1">
    <citation type="journal article" date="2024" name="Chem. Sci.">
        <title>Discovery of megapolipeptins by genome mining of a Burkholderiales bacteria collection.</title>
        <authorList>
            <person name="Paulo B.S."/>
            <person name="Recchia M.J.J."/>
            <person name="Lee S."/>
            <person name="Fergusson C.H."/>
            <person name="Romanowski S.B."/>
            <person name="Hernandez A."/>
            <person name="Krull N."/>
            <person name="Liu D.Y."/>
            <person name="Cavanagh H."/>
            <person name="Bos A."/>
            <person name="Gray C.A."/>
            <person name="Murphy B.T."/>
            <person name="Linington R.G."/>
            <person name="Eustaquio A.S."/>
        </authorList>
    </citation>
    <scope>NUCLEOTIDE SEQUENCE [LARGE SCALE GENOMIC DNA]</scope>
    <source>
        <strain evidence="3 4">RL17-338-BIC-A</strain>
    </source>
</reference>
<dbReference type="Pfam" id="PF01796">
    <property type="entry name" value="OB_ChsH2_C"/>
    <property type="match status" value="1"/>
</dbReference>
<protein>
    <submittedName>
        <fullName evidence="3">OB-fold domain-containing protein</fullName>
    </submittedName>
</protein>
<evidence type="ECO:0000259" key="1">
    <source>
        <dbReference type="Pfam" id="PF01796"/>
    </source>
</evidence>